<feature type="compositionally biased region" description="Polar residues" evidence="1">
    <location>
        <begin position="79"/>
        <end position="88"/>
    </location>
</feature>
<evidence type="ECO:0000256" key="1">
    <source>
        <dbReference type="SAM" id="MobiDB-lite"/>
    </source>
</evidence>
<keyword evidence="3" id="KW-1185">Reference proteome</keyword>
<evidence type="ECO:0000313" key="2">
    <source>
        <dbReference type="EMBL" id="KAK7085303.1"/>
    </source>
</evidence>
<gene>
    <name evidence="2" type="ORF">SK128_006087</name>
</gene>
<dbReference type="EMBL" id="JAXCGZ010001267">
    <property type="protein sequence ID" value="KAK7085303.1"/>
    <property type="molecule type" value="Genomic_DNA"/>
</dbReference>
<protein>
    <submittedName>
        <fullName evidence="2">Uncharacterized protein</fullName>
    </submittedName>
</protein>
<reference evidence="2 3" key="1">
    <citation type="submission" date="2023-11" db="EMBL/GenBank/DDBJ databases">
        <title>Halocaridina rubra genome assembly.</title>
        <authorList>
            <person name="Smith C."/>
        </authorList>
    </citation>
    <scope>NUCLEOTIDE SEQUENCE [LARGE SCALE GENOMIC DNA]</scope>
    <source>
        <strain evidence="2">EP-1</strain>
        <tissue evidence="2">Whole</tissue>
    </source>
</reference>
<name>A0AAN8XT97_HALRR</name>
<feature type="compositionally biased region" description="Basic residues" evidence="1">
    <location>
        <begin position="90"/>
        <end position="102"/>
    </location>
</feature>
<dbReference type="AlphaFoldDB" id="A0AAN8XT97"/>
<proteinExistence type="predicted"/>
<dbReference type="Proteomes" id="UP001381693">
    <property type="component" value="Unassembled WGS sequence"/>
</dbReference>
<accession>A0AAN8XT97</accession>
<comment type="caution">
    <text evidence="2">The sequence shown here is derived from an EMBL/GenBank/DDBJ whole genome shotgun (WGS) entry which is preliminary data.</text>
</comment>
<evidence type="ECO:0000313" key="3">
    <source>
        <dbReference type="Proteomes" id="UP001381693"/>
    </source>
</evidence>
<organism evidence="2 3">
    <name type="scientific">Halocaridina rubra</name>
    <name type="common">Hawaiian red shrimp</name>
    <dbReference type="NCBI Taxonomy" id="373956"/>
    <lineage>
        <taxon>Eukaryota</taxon>
        <taxon>Metazoa</taxon>
        <taxon>Ecdysozoa</taxon>
        <taxon>Arthropoda</taxon>
        <taxon>Crustacea</taxon>
        <taxon>Multicrustacea</taxon>
        <taxon>Malacostraca</taxon>
        <taxon>Eumalacostraca</taxon>
        <taxon>Eucarida</taxon>
        <taxon>Decapoda</taxon>
        <taxon>Pleocyemata</taxon>
        <taxon>Caridea</taxon>
        <taxon>Atyoidea</taxon>
        <taxon>Atyidae</taxon>
        <taxon>Halocaridina</taxon>
    </lineage>
</organism>
<feature type="region of interest" description="Disordered" evidence="1">
    <location>
        <begin position="1"/>
        <end position="106"/>
    </location>
</feature>
<sequence>MPRPRSAAGGRLDRSKRRRRGRQSCSSQNDVIDLSLVDRNQTSNMGSQAQRRPDRSRRRRRGIQSCSSQDDVIDLTLVDGNQNSDLRSQPQRRRNHQRAPRRQRPEVFSLDVTYSSDESDELQVDRTPEKALIQPFNFILTPRTILPFG</sequence>